<dbReference type="Proteomes" id="UP001056201">
    <property type="component" value="Chromosome 2"/>
</dbReference>
<dbReference type="InterPro" id="IPR002712">
    <property type="entry name" value="CcdB"/>
</dbReference>
<evidence type="ECO:0000256" key="2">
    <source>
        <dbReference type="ARBA" id="ARBA00015075"/>
    </source>
</evidence>
<dbReference type="RefSeq" id="WP_250198996.1">
    <property type="nucleotide sequence ID" value="NZ_CP097636.1"/>
</dbReference>
<evidence type="ECO:0000313" key="8">
    <source>
        <dbReference type="EMBL" id="URI10793.1"/>
    </source>
</evidence>
<evidence type="ECO:0000256" key="4">
    <source>
        <dbReference type="ARBA" id="ARBA00023015"/>
    </source>
</evidence>
<gene>
    <name evidence="8" type="ORF">MW290_17570</name>
</gene>
<comment type="similarity">
    <text evidence="1">Belongs to the CcdB toxin family.</text>
</comment>
<name>A0ABY4SBS1_AQUTE</name>
<dbReference type="InterPro" id="IPR011067">
    <property type="entry name" value="Plasmid_toxin/cell-grow_inhib"/>
</dbReference>
<evidence type="ECO:0000256" key="3">
    <source>
        <dbReference type="ARBA" id="ARBA00022491"/>
    </source>
</evidence>
<evidence type="ECO:0000313" key="9">
    <source>
        <dbReference type="Proteomes" id="UP001056201"/>
    </source>
</evidence>
<keyword evidence="3" id="KW-0678">Repressor</keyword>
<reference evidence="8" key="1">
    <citation type="submission" date="2022-05" db="EMBL/GenBank/DDBJ databases">
        <title>An RpoN-dependent PEP-CTERM gene is involved in floc formation of an Aquincola tertiaricarbonis strain.</title>
        <authorList>
            <person name="Qiu D."/>
            <person name="Xia M."/>
        </authorList>
    </citation>
    <scope>NUCLEOTIDE SEQUENCE</scope>
    <source>
        <strain evidence="8">RN12</strain>
    </source>
</reference>
<dbReference type="Gene3D" id="2.30.30.110">
    <property type="match status" value="1"/>
</dbReference>
<proteinExistence type="inferred from homology"/>
<sequence length="99" mass="10584">MARFHVYANSEGGGLLLDVQANLLSHLNTCVVVPLLPLAQAPKPAMVLNPVFKIDGVDCMMATQFLAAVPRRVLGPEKARLVDQADVVVSALDCLFQGI</sequence>
<evidence type="ECO:0000256" key="5">
    <source>
        <dbReference type="ARBA" id="ARBA00023163"/>
    </source>
</evidence>
<evidence type="ECO:0000256" key="6">
    <source>
        <dbReference type="ARBA" id="ARBA00029628"/>
    </source>
</evidence>
<evidence type="ECO:0000256" key="1">
    <source>
        <dbReference type="ARBA" id="ARBA00005230"/>
    </source>
</evidence>
<keyword evidence="5" id="KW-0804">Transcription</keyword>
<protein>
    <recommendedName>
        <fullName evidence="2">Toxin CcdB</fullName>
    </recommendedName>
    <alternativeName>
        <fullName evidence="7">Cytotoxic protein CcdB</fullName>
    </alternativeName>
    <alternativeName>
        <fullName evidence="6">Protein LetD</fullName>
    </alternativeName>
</protein>
<organism evidence="8 9">
    <name type="scientific">Aquincola tertiaricarbonis</name>
    <dbReference type="NCBI Taxonomy" id="391953"/>
    <lineage>
        <taxon>Bacteria</taxon>
        <taxon>Pseudomonadati</taxon>
        <taxon>Pseudomonadota</taxon>
        <taxon>Betaproteobacteria</taxon>
        <taxon>Burkholderiales</taxon>
        <taxon>Sphaerotilaceae</taxon>
        <taxon>Aquincola</taxon>
    </lineage>
</organism>
<evidence type="ECO:0000256" key="7">
    <source>
        <dbReference type="ARBA" id="ARBA00033135"/>
    </source>
</evidence>
<dbReference type="EMBL" id="CP097636">
    <property type="protein sequence ID" value="URI10793.1"/>
    <property type="molecule type" value="Genomic_DNA"/>
</dbReference>
<keyword evidence="9" id="KW-1185">Reference proteome</keyword>
<dbReference type="Pfam" id="PF01845">
    <property type="entry name" value="CcdB"/>
    <property type="match status" value="1"/>
</dbReference>
<accession>A0ABY4SBS1</accession>
<dbReference type="SUPFAM" id="SSF50118">
    <property type="entry name" value="Cell growth inhibitor/plasmid maintenance toxic component"/>
    <property type="match status" value="1"/>
</dbReference>
<keyword evidence="4" id="KW-0805">Transcription regulation</keyword>